<gene>
    <name evidence="2" type="primary">Acey_s0483.g2291</name>
    <name evidence="2" type="ORF">Y032_0483g2291</name>
</gene>
<proteinExistence type="predicted"/>
<sequence>MIAADYRERHNDGSHIRPAGRAMEAERGTTTRGDPHTSDPADFHPGPGSPDDVYIIVLCLCLIRINSASGSVSSQPYYPRRADI</sequence>
<dbReference type="AlphaFoldDB" id="A0A016WXF1"/>
<keyword evidence="3" id="KW-1185">Reference proteome</keyword>
<dbReference type="Proteomes" id="UP000024635">
    <property type="component" value="Unassembled WGS sequence"/>
</dbReference>
<feature type="region of interest" description="Disordered" evidence="1">
    <location>
        <begin position="1"/>
        <end position="47"/>
    </location>
</feature>
<reference evidence="3" key="1">
    <citation type="journal article" date="2015" name="Nat. Genet.">
        <title>The genome and transcriptome of the zoonotic hookworm Ancylostoma ceylanicum identify infection-specific gene families.</title>
        <authorList>
            <person name="Schwarz E.M."/>
            <person name="Hu Y."/>
            <person name="Antoshechkin I."/>
            <person name="Miller M.M."/>
            <person name="Sternberg P.W."/>
            <person name="Aroian R.V."/>
        </authorList>
    </citation>
    <scope>NUCLEOTIDE SEQUENCE</scope>
    <source>
        <strain evidence="3">HY135</strain>
    </source>
</reference>
<feature type="compositionally biased region" description="Basic and acidic residues" evidence="1">
    <location>
        <begin position="1"/>
        <end position="15"/>
    </location>
</feature>
<dbReference type="EMBL" id="JARK01000083">
    <property type="protein sequence ID" value="EYC43698.1"/>
    <property type="molecule type" value="Genomic_DNA"/>
</dbReference>
<accession>A0A016WXF1</accession>
<organism evidence="2 3">
    <name type="scientific">Ancylostoma ceylanicum</name>
    <dbReference type="NCBI Taxonomy" id="53326"/>
    <lineage>
        <taxon>Eukaryota</taxon>
        <taxon>Metazoa</taxon>
        <taxon>Ecdysozoa</taxon>
        <taxon>Nematoda</taxon>
        <taxon>Chromadorea</taxon>
        <taxon>Rhabditida</taxon>
        <taxon>Rhabditina</taxon>
        <taxon>Rhabditomorpha</taxon>
        <taxon>Strongyloidea</taxon>
        <taxon>Ancylostomatidae</taxon>
        <taxon>Ancylostomatinae</taxon>
        <taxon>Ancylostoma</taxon>
    </lineage>
</organism>
<protein>
    <submittedName>
        <fullName evidence="2">Uncharacterized protein</fullName>
    </submittedName>
</protein>
<evidence type="ECO:0000313" key="2">
    <source>
        <dbReference type="EMBL" id="EYC43698.1"/>
    </source>
</evidence>
<evidence type="ECO:0000313" key="3">
    <source>
        <dbReference type="Proteomes" id="UP000024635"/>
    </source>
</evidence>
<evidence type="ECO:0000256" key="1">
    <source>
        <dbReference type="SAM" id="MobiDB-lite"/>
    </source>
</evidence>
<feature type="compositionally biased region" description="Basic and acidic residues" evidence="1">
    <location>
        <begin position="23"/>
        <end position="42"/>
    </location>
</feature>
<name>A0A016WXF1_9BILA</name>
<comment type="caution">
    <text evidence="2">The sequence shown here is derived from an EMBL/GenBank/DDBJ whole genome shotgun (WGS) entry which is preliminary data.</text>
</comment>